<feature type="binding site" evidence="10">
    <location>
        <position position="18"/>
    </location>
    <ligand>
        <name>ATP</name>
        <dbReference type="ChEBI" id="CHEBI:30616"/>
    </ligand>
</feature>
<protein>
    <recommendedName>
        <fullName evidence="10">Adenylate kinase isoenzyme 6 homolog</fullName>
        <shortName evidence="10">AK6</shortName>
        <ecNumber evidence="10">2.7.4.3</ecNumber>
    </recommendedName>
    <alternativeName>
        <fullName evidence="10">Dual activity adenylate kinase/ATPase</fullName>
        <shortName evidence="10">AK/ATPase</shortName>
    </alternativeName>
</protein>
<keyword evidence="9 10" id="KW-0539">Nucleus</keyword>
<feature type="region of interest" description="NMPbind" evidence="10">
    <location>
        <begin position="37"/>
        <end position="60"/>
    </location>
</feature>
<dbReference type="AlphaFoldDB" id="A0A0J9X9P6"/>
<keyword evidence="12" id="KW-1185">Reference proteome</keyword>
<evidence type="ECO:0000256" key="1">
    <source>
        <dbReference type="ARBA" id="ARBA00000582"/>
    </source>
</evidence>
<evidence type="ECO:0000256" key="7">
    <source>
        <dbReference type="ARBA" id="ARBA00022777"/>
    </source>
</evidence>
<dbReference type="EMBL" id="CCBN010000006">
    <property type="protein sequence ID" value="CDO53923.1"/>
    <property type="molecule type" value="Genomic_DNA"/>
</dbReference>
<comment type="similarity">
    <text evidence="10">Belongs to the adenylate kinase family. AK6 subfamily.</text>
</comment>
<dbReference type="HAMAP" id="MF_00039">
    <property type="entry name" value="Adenylate_kinase_AK6"/>
    <property type="match status" value="1"/>
</dbReference>
<keyword evidence="6 10" id="KW-0547">Nucleotide-binding</keyword>
<feature type="binding site" evidence="10">
    <location>
        <position position="16"/>
    </location>
    <ligand>
        <name>ATP</name>
        <dbReference type="ChEBI" id="CHEBI:30616"/>
    </ligand>
</feature>
<comment type="function">
    <text evidence="10">Broad-specificity nucleoside monophosphate (NMP) kinase that catalyzes the reversible transfer of the terminal phosphate group between nucleoside triphosphates and monophosphates. Has also ATPase activity. Involved in the late cytoplasmic maturation steps of the 40S ribosomal particles, specifically 18S rRNA maturation. While NMP activity is not required for ribosome maturation, ATPase activity is. Associates transiently with small ribosomal subunit protein uS11. ATP hydrolysis breaks the interaction with uS11. May temporarily remove uS11 from the ribosome to enable a conformational change of the ribosomal RNA that is needed for the final maturation step of the small ribosomal subunit. Its NMP activity may have a role in nuclear energy homeostasis.</text>
</comment>
<evidence type="ECO:0000256" key="4">
    <source>
        <dbReference type="ARBA" id="ARBA00022552"/>
    </source>
</evidence>
<evidence type="ECO:0000256" key="10">
    <source>
        <dbReference type="HAMAP-Rule" id="MF_03173"/>
    </source>
</evidence>
<dbReference type="GO" id="GO:0016887">
    <property type="term" value="F:ATP hydrolysis activity"/>
    <property type="evidence" value="ECO:0007669"/>
    <property type="project" value="UniProtKB-UniRule"/>
</dbReference>
<keyword evidence="4 10" id="KW-0698">rRNA processing</keyword>
<evidence type="ECO:0000313" key="11">
    <source>
        <dbReference type="EMBL" id="CDO53923.1"/>
    </source>
</evidence>
<evidence type="ECO:0000256" key="6">
    <source>
        <dbReference type="ARBA" id="ARBA00022741"/>
    </source>
</evidence>
<dbReference type="OrthoDB" id="10251185at2759"/>
<dbReference type="PANTHER" id="PTHR12595:SF0">
    <property type="entry name" value="ADENYLATE KINASE ISOENZYME 6"/>
    <property type="match status" value="1"/>
</dbReference>
<dbReference type="Pfam" id="PF13238">
    <property type="entry name" value="AAA_18"/>
    <property type="match status" value="1"/>
</dbReference>
<dbReference type="Proteomes" id="UP000242525">
    <property type="component" value="Unassembled WGS sequence"/>
</dbReference>
<reference evidence="11" key="1">
    <citation type="submission" date="2014-03" db="EMBL/GenBank/DDBJ databases">
        <authorList>
            <person name="Casaregola S."/>
        </authorList>
    </citation>
    <scope>NUCLEOTIDE SEQUENCE [LARGE SCALE GENOMIC DNA]</scope>
    <source>
        <strain evidence="11">CLIB 918</strain>
    </source>
</reference>
<keyword evidence="5 10" id="KW-0808">Transferase</keyword>
<dbReference type="GO" id="GO:0006364">
    <property type="term" value="P:rRNA processing"/>
    <property type="evidence" value="ECO:0007669"/>
    <property type="project" value="UniProtKB-KW"/>
</dbReference>
<sequence length="176" mass="20278">MSERALPNIIVTGTPGTGKSSHAQLMAERMPDMKLFAINDIAKERDCITGYDDVRQSSIVDEDKLLDAIEPDLERGGLIIDWHCCDIFPERLIDLVVVLTASTDKLYDRYKERGYSEVKLQENLDAEIMQVLLSEARDSYEEEIVISLESNEVDELEENVDRIVQWREAWEKQNRD</sequence>
<name>A0A0J9X9P6_GEOCN</name>
<dbReference type="InterPro" id="IPR027417">
    <property type="entry name" value="P-loop_NTPase"/>
</dbReference>
<dbReference type="SUPFAM" id="SSF52540">
    <property type="entry name" value="P-loop containing nucleoside triphosphate hydrolases"/>
    <property type="match status" value="1"/>
</dbReference>
<proteinExistence type="inferred from homology"/>
<comment type="catalytic activity">
    <reaction evidence="1 10">
        <text>AMP + ATP = 2 ADP</text>
        <dbReference type="Rhea" id="RHEA:12973"/>
        <dbReference type="ChEBI" id="CHEBI:30616"/>
        <dbReference type="ChEBI" id="CHEBI:456215"/>
        <dbReference type="ChEBI" id="CHEBI:456216"/>
        <dbReference type="EC" id="2.7.4.3"/>
    </reaction>
</comment>
<feature type="binding site" evidence="10">
    <location>
        <position position="19"/>
    </location>
    <ligand>
        <name>ATP</name>
        <dbReference type="ChEBI" id="CHEBI:30616"/>
    </ligand>
</feature>
<evidence type="ECO:0000256" key="3">
    <source>
        <dbReference type="ARBA" id="ARBA00022517"/>
    </source>
</evidence>
<evidence type="ECO:0000256" key="2">
    <source>
        <dbReference type="ARBA" id="ARBA00022490"/>
    </source>
</evidence>
<comment type="caution">
    <text evidence="11">The sequence shown here is derived from an EMBL/GenBank/DDBJ whole genome shotgun (WGS) entry which is preliminary data.</text>
</comment>
<dbReference type="GO" id="GO:0005634">
    <property type="term" value="C:nucleus"/>
    <property type="evidence" value="ECO:0007669"/>
    <property type="project" value="UniProtKB-SubCell"/>
</dbReference>
<comment type="subcellular location">
    <subcellularLocation>
        <location evidence="10">Cytoplasm</location>
    </subcellularLocation>
    <subcellularLocation>
        <location evidence="10">Nucleus</location>
    </subcellularLocation>
</comment>
<comment type="caution">
    <text evidence="10">Lacks conserved residue(s) required for the propagation of feature annotation.</text>
</comment>
<feature type="binding site" evidence="10">
    <location>
        <position position="21"/>
    </location>
    <ligand>
        <name>ATP</name>
        <dbReference type="ChEBI" id="CHEBI:30616"/>
    </ligand>
</feature>
<evidence type="ECO:0000256" key="8">
    <source>
        <dbReference type="ARBA" id="ARBA00022840"/>
    </source>
</evidence>
<evidence type="ECO:0000313" key="12">
    <source>
        <dbReference type="Proteomes" id="UP000242525"/>
    </source>
</evidence>
<dbReference type="GO" id="GO:0005524">
    <property type="term" value="F:ATP binding"/>
    <property type="evidence" value="ECO:0007669"/>
    <property type="project" value="UniProtKB-KW"/>
</dbReference>
<keyword evidence="3 10" id="KW-0690">Ribosome biogenesis</keyword>
<dbReference type="Gene3D" id="3.40.50.300">
    <property type="entry name" value="P-loop containing nucleotide triphosphate hydrolases"/>
    <property type="match status" value="1"/>
</dbReference>
<dbReference type="EC" id="2.7.4.3" evidence="10"/>
<accession>A0A0J9X9P6</accession>
<comment type="catalytic activity">
    <reaction evidence="10">
        <text>ATP + H2O = ADP + phosphate + H(+)</text>
        <dbReference type="Rhea" id="RHEA:13065"/>
        <dbReference type="ChEBI" id="CHEBI:15377"/>
        <dbReference type="ChEBI" id="CHEBI:15378"/>
        <dbReference type="ChEBI" id="CHEBI:30616"/>
        <dbReference type="ChEBI" id="CHEBI:43474"/>
        <dbReference type="ChEBI" id="CHEBI:456216"/>
    </reaction>
</comment>
<feature type="binding site" evidence="10">
    <location>
        <position position="20"/>
    </location>
    <ligand>
        <name>ATP</name>
        <dbReference type="ChEBI" id="CHEBI:30616"/>
    </ligand>
</feature>
<dbReference type="FunFam" id="3.40.50.300:FF:000372">
    <property type="entry name" value="Adenylate kinase isoenzyme 6 homolog"/>
    <property type="match status" value="1"/>
</dbReference>
<dbReference type="GO" id="GO:0005737">
    <property type="term" value="C:cytoplasm"/>
    <property type="evidence" value="ECO:0007669"/>
    <property type="project" value="UniProtKB-SubCell"/>
</dbReference>
<evidence type="ECO:0000256" key="5">
    <source>
        <dbReference type="ARBA" id="ARBA00022679"/>
    </source>
</evidence>
<keyword evidence="7 10" id="KW-0418">Kinase</keyword>
<gene>
    <name evidence="11" type="ORF">BN980_GECA06s01869g</name>
</gene>
<evidence type="ECO:0000256" key="9">
    <source>
        <dbReference type="ARBA" id="ARBA00023242"/>
    </source>
</evidence>
<dbReference type="InterPro" id="IPR020618">
    <property type="entry name" value="Adenyl_kinase_AK6"/>
</dbReference>
<feature type="binding site" evidence="10">
    <location>
        <position position="113"/>
    </location>
    <ligand>
        <name>ATP</name>
        <dbReference type="ChEBI" id="CHEBI:30616"/>
    </ligand>
</feature>
<feature type="region of interest" description="LID" evidence="10">
    <location>
        <begin position="112"/>
        <end position="122"/>
    </location>
</feature>
<organism evidence="11 12">
    <name type="scientific">Geotrichum candidum</name>
    <name type="common">Oospora lactis</name>
    <name type="synonym">Dipodascus geotrichum</name>
    <dbReference type="NCBI Taxonomy" id="1173061"/>
    <lineage>
        <taxon>Eukaryota</taxon>
        <taxon>Fungi</taxon>
        <taxon>Dikarya</taxon>
        <taxon>Ascomycota</taxon>
        <taxon>Saccharomycotina</taxon>
        <taxon>Dipodascomycetes</taxon>
        <taxon>Dipodascales</taxon>
        <taxon>Dipodascaceae</taxon>
        <taxon>Geotrichum</taxon>
    </lineage>
</organism>
<comment type="subunit">
    <text evidence="10">Interacts with small ribosomal subunit protein uS11. Not a structural component of 43S pre-ribosomes, but transiently interacts with them by binding to uS11.</text>
</comment>
<dbReference type="PANTHER" id="PTHR12595">
    <property type="entry name" value="POS9-ACTIVATING FACTOR FAP7-RELATED"/>
    <property type="match status" value="1"/>
</dbReference>
<dbReference type="GO" id="GO:0004017">
    <property type="term" value="F:AMP kinase activity"/>
    <property type="evidence" value="ECO:0007669"/>
    <property type="project" value="UniProtKB-UniRule"/>
</dbReference>
<keyword evidence="8 10" id="KW-0067">ATP-binding</keyword>
<dbReference type="STRING" id="1173061.A0A0J9X9P6"/>
<keyword evidence="2 10" id="KW-0963">Cytoplasm</keyword>
<dbReference type="GO" id="GO:0042274">
    <property type="term" value="P:ribosomal small subunit biogenesis"/>
    <property type="evidence" value="ECO:0007669"/>
    <property type="project" value="UniProtKB-UniRule"/>
</dbReference>